<dbReference type="SMART" id="SM00517">
    <property type="entry name" value="PolyA"/>
    <property type="match status" value="1"/>
</dbReference>
<dbReference type="PROSITE" id="PS51309">
    <property type="entry name" value="PABC"/>
    <property type="match status" value="1"/>
</dbReference>
<dbReference type="InterPro" id="IPR036053">
    <property type="entry name" value="PABP-dom"/>
</dbReference>
<feature type="domain" description="PABC" evidence="2">
    <location>
        <begin position="62"/>
        <end position="139"/>
    </location>
</feature>
<organism evidence="3 4">
    <name type="scientific">Basidiobolus ranarum</name>
    <dbReference type="NCBI Taxonomy" id="34480"/>
    <lineage>
        <taxon>Eukaryota</taxon>
        <taxon>Fungi</taxon>
        <taxon>Fungi incertae sedis</taxon>
        <taxon>Zoopagomycota</taxon>
        <taxon>Entomophthoromycotina</taxon>
        <taxon>Basidiobolomycetes</taxon>
        <taxon>Basidiobolales</taxon>
        <taxon>Basidiobolaceae</taxon>
        <taxon>Basidiobolus</taxon>
    </lineage>
</organism>
<protein>
    <submittedName>
        <fullName evidence="3">Protein phosphatase PP2A regulatory subunit B</fullName>
    </submittedName>
</protein>
<dbReference type="EMBL" id="JASJQH010009632">
    <property type="protein sequence ID" value="KAK9678938.1"/>
    <property type="molecule type" value="Genomic_DNA"/>
</dbReference>
<sequence>MQGGRPRAARQGQRGGHQGRGRGGYKYGANARNNGQGAQPAHPVDNQEDAAPVAPVAAPQSTSGINASGVGAAEPGGHKQMRGEKLFPRGEGVQFSLAVKITGMLREMDNGELLHLIESSEALEAKINEAVSVLQEHGVVEEAGNTEESA</sequence>
<dbReference type="PANTHER" id="PTHR46276">
    <property type="entry name" value="E3 UBIQUITIN-PROTEIN LIGASE UBR5"/>
    <property type="match status" value="1"/>
</dbReference>
<feature type="compositionally biased region" description="Low complexity" evidence="1">
    <location>
        <begin position="50"/>
        <end position="59"/>
    </location>
</feature>
<feature type="compositionally biased region" description="Gly residues" evidence="1">
    <location>
        <begin position="13"/>
        <end position="26"/>
    </location>
</feature>
<evidence type="ECO:0000313" key="3">
    <source>
        <dbReference type="EMBL" id="KAK9678938.1"/>
    </source>
</evidence>
<feature type="region of interest" description="Disordered" evidence="1">
    <location>
        <begin position="1"/>
        <end position="84"/>
    </location>
</feature>
<keyword evidence="4" id="KW-1185">Reference proteome</keyword>
<evidence type="ECO:0000313" key="4">
    <source>
        <dbReference type="Proteomes" id="UP001479436"/>
    </source>
</evidence>
<evidence type="ECO:0000256" key="1">
    <source>
        <dbReference type="SAM" id="MobiDB-lite"/>
    </source>
</evidence>
<dbReference type="Pfam" id="PF00658">
    <property type="entry name" value="MLLE"/>
    <property type="match status" value="1"/>
</dbReference>
<gene>
    <name evidence="3" type="primary">PAB1_6</name>
    <name evidence="3" type="ORF">K7432_016492</name>
</gene>
<dbReference type="Gene3D" id="1.10.1900.10">
    <property type="entry name" value="c-terminal domain of poly(a) binding protein"/>
    <property type="match status" value="1"/>
</dbReference>
<evidence type="ECO:0000259" key="2">
    <source>
        <dbReference type="PROSITE" id="PS51309"/>
    </source>
</evidence>
<reference evidence="3 4" key="1">
    <citation type="submission" date="2023-04" db="EMBL/GenBank/DDBJ databases">
        <title>Genome of Basidiobolus ranarum AG-B5.</title>
        <authorList>
            <person name="Stajich J.E."/>
            <person name="Carter-House D."/>
            <person name="Gryganskyi A."/>
        </authorList>
    </citation>
    <scope>NUCLEOTIDE SEQUENCE [LARGE SCALE GENOMIC DNA]</scope>
    <source>
        <strain evidence="3 4">AG-B5</strain>
    </source>
</reference>
<dbReference type="PANTHER" id="PTHR46276:SF1">
    <property type="entry name" value="E3 UBIQUITIN-PROTEIN LIGASE UBR5"/>
    <property type="match status" value="1"/>
</dbReference>
<accession>A0ABR2VLI5</accession>
<name>A0ABR2VLI5_9FUNG</name>
<dbReference type="Proteomes" id="UP001479436">
    <property type="component" value="Unassembled WGS sequence"/>
</dbReference>
<feature type="compositionally biased region" description="Low complexity" evidence="1">
    <location>
        <begin position="1"/>
        <end position="12"/>
    </location>
</feature>
<dbReference type="SUPFAM" id="SSF63570">
    <property type="entry name" value="PABC (PABP) domain"/>
    <property type="match status" value="1"/>
</dbReference>
<dbReference type="InterPro" id="IPR002004">
    <property type="entry name" value="PABP_HYD_C"/>
</dbReference>
<proteinExistence type="predicted"/>
<comment type="caution">
    <text evidence="3">The sequence shown here is derived from an EMBL/GenBank/DDBJ whole genome shotgun (WGS) entry which is preliminary data.</text>
</comment>